<dbReference type="AlphaFoldDB" id="A0AAE1RXT4"/>
<comment type="caution">
    <text evidence="1">The sequence shown here is derived from an EMBL/GenBank/DDBJ whole genome shotgun (WGS) entry which is preliminary data.</text>
</comment>
<accession>A0AAE1RXT4</accession>
<organism evidence="1 2">
    <name type="scientific">Anisodus tanguticus</name>
    <dbReference type="NCBI Taxonomy" id="243964"/>
    <lineage>
        <taxon>Eukaryota</taxon>
        <taxon>Viridiplantae</taxon>
        <taxon>Streptophyta</taxon>
        <taxon>Embryophyta</taxon>
        <taxon>Tracheophyta</taxon>
        <taxon>Spermatophyta</taxon>
        <taxon>Magnoliopsida</taxon>
        <taxon>eudicotyledons</taxon>
        <taxon>Gunneridae</taxon>
        <taxon>Pentapetalae</taxon>
        <taxon>asterids</taxon>
        <taxon>lamiids</taxon>
        <taxon>Solanales</taxon>
        <taxon>Solanaceae</taxon>
        <taxon>Solanoideae</taxon>
        <taxon>Hyoscyameae</taxon>
        <taxon>Anisodus</taxon>
    </lineage>
</organism>
<name>A0AAE1RXT4_9SOLA</name>
<evidence type="ECO:0000313" key="1">
    <source>
        <dbReference type="EMBL" id="KAK4359625.1"/>
    </source>
</evidence>
<gene>
    <name evidence="1" type="ORF">RND71_021854</name>
</gene>
<sequence length="91" mass="10307">MRIISFTTLSPKIQIKRLLDMILTQLEIVHENLIVLVIRRGPVRTYTNAKNVGVFRTLIFVYEEAENSGIALISSKAIKRAKEVKLAAILD</sequence>
<dbReference type="EMBL" id="JAVYJV010000011">
    <property type="protein sequence ID" value="KAK4359625.1"/>
    <property type="molecule type" value="Genomic_DNA"/>
</dbReference>
<protein>
    <submittedName>
        <fullName evidence="1">Uncharacterized protein</fullName>
    </submittedName>
</protein>
<keyword evidence="2" id="KW-1185">Reference proteome</keyword>
<evidence type="ECO:0000313" key="2">
    <source>
        <dbReference type="Proteomes" id="UP001291623"/>
    </source>
</evidence>
<dbReference type="Proteomes" id="UP001291623">
    <property type="component" value="Unassembled WGS sequence"/>
</dbReference>
<reference evidence="1" key="1">
    <citation type="submission" date="2023-12" db="EMBL/GenBank/DDBJ databases">
        <title>Genome assembly of Anisodus tanguticus.</title>
        <authorList>
            <person name="Wang Y.-J."/>
        </authorList>
    </citation>
    <scope>NUCLEOTIDE SEQUENCE</scope>
    <source>
        <strain evidence="1">KB-2021</strain>
        <tissue evidence="1">Leaf</tissue>
    </source>
</reference>
<proteinExistence type="predicted"/>